<dbReference type="InterPro" id="IPR012545">
    <property type="entry name" value="DUF1697"/>
</dbReference>
<proteinExistence type="predicted"/>
<name>A0A1L7I4J3_9FLAO</name>
<dbReference type="KEGG" id="gfl:GRFL_1813"/>
<accession>A0A1L7I4J3</accession>
<gene>
    <name evidence="1" type="ORF">GRFL_1813</name>
</gene>
<dbReference type="PIRSF" id="PIRSF008502">
    <property type="entry name" value="UCP008502"/>
    <property type="match status" value="1"/>
</dbReference>
<dbReference type="AlphaFoldDB" id="A0A1L7I4J3"/>
<reference evidence="1 2" key="1">
    <citation type="submission" date="2016-07" db="EMBL/GenBank/DDBJ databases">
        <title>Multi-omics approach to identify versatile polysaccharide utilization systems of a marine flavobacterium Gramella flava.</title>
        <authorList>
            <person name="Tang K."/>
        </authorList>
    </citation>
    <scope>NUCLEOTIDE SEQUENCE [LARGE SCALE GENOMIC DNA]</scope>
    <source>
        <strain evidence="1 2">JLT2011</strain>
    </source>
</reference>
<dbReference type="Pfam" id="PF08002">
    <property type="entry name" value="DUF1697"/>
    <property type="match status" value="1"/>
</dbReference>
<keyword evidence="2" id="KW-1185">Reference proteome</keyword>
<dbReference type="PANTHER" id="PTHR36439">
    <property type="entry name" value="BLL4334 PROTEIN"/>
    <property type="match status" value="1"/>
</dbReference>
<dbReference type="RefSeq" id="WP_083644291.1">
    <property type="nucleotide sequence ID" value="NZ_AMRU01000001.1"/>
</dbReference>
<dbReference type="OrthoDB" id="9806494at2"/>
<dbReference type="PANTHER" id="PTHR36439:SF1">
    <property type="entry name" value="DUF1697 DOMAIN-CONTAINING PROTEIN"/>
    <property type="match status" value="1"/>
</dbReference>
<evidence type="ECO:0000313" key="2">
    <source>
        <dbReference type="Proteomes" id="UP000186230"/>
    </source>
</evidence>
<evidence type="ECO:0000313" key="1">
    <source>
        <dbReference type="EMBL" id="APU68537.1"/>
    </source>
</evidence>
<dbReference type="Gene3D" id="3.30.70.1280">
    <property type="entry name" value="SP0830-like domains"/>
    <property type="match status" value="1"/>
</dbReference>
<sequence>MKYIALLRGINVGGHRKIKMQDLRKFLETAGFEQVQTYIQSGNLILEKPGVGSKDIAGMIKELIWSSFGFEVPVVALEGNYVTEIISAYPFEAELSEKHFVFLATEVFSRDFERDKTYTNGADQFQLGSHGVYLKIPGKYHQTKLSNAFFEKKLGVETTTRNWKPS</sequence>
<organism evidence="1 2">
    <name type="scientific">Christiangramia flava JLT2011</name>
    <dbReference type="NCBI Taxonomy" id="1229726"/>
    <lineage>
        <taxon>Bacteria</taxon>
        <taxon>Pseudomonadati</taxon>
        <taxon>Bacteroidota</taxon>
        <taxon>Flavobacteriia</taxon>
        <taxon>Flavobacteriales</taxon>
        <taxon>Flavobacteriaceae</taxon>
        <taxon>Christiangramia</taxon>
    </lineage>
</organism>
<protein>
    <submittedName>
        <fullName evidence="1">Uncharacterized protein</fullName>
    </submittedName>
</protein>
<dbReference type="EMBL" id="CP016359">
    <property type="protein sequence ID" value="APU68537.1"/>
    <property type="molecule type" value="Genomic_DNA"/>
</dbReference>
<dbReference type="STRING" id="1229726.GRFL_1813"/>
<dbReference type="SUPFAM" id="SSF160379">
    <property type="entry name" value="SP0830-like"/>
    <property type="match status" value="1"/>
</dbReference>
<dbReference type="Proteomes" id="UP000186230">
    <property type="component" value="Chromosome"/>
</dbReference>